<dbReference type="PANTHER" id="PTHR45683">
    <property type="entry name" value="MITOCHONDRIAL NICOTINAMIDE ADENINE DINUCLEOTIDE TRANSPORTER 1-RELATED-RELATED"/>
    <property type="match status" value="1"/>
</dbReference>
<keyword evidence="13" id="KW-1185">Reference proteome</keyword>
<proteinExistence type="inferred from homology"/>
<evidence type="ECO:0000256" key="1">
    <source>
        <dbReference type="ARBA" id="ARBA00004225"/>
    </source>
</evidence>
<keyword evidence="7" id="KW-0496">Mitochondrion</keyword>
<evidence type="ECO:0000256" key="11">
    <source>
        <dbReference type="SAM" id="SignalP"/>
    </source>
</evidence>
<dbReference type="AlphaFoldDB" id="A0A317XSD1"/>
<keyword evidence="6" id="KW-1133">Transmembrane helix</keyword>
<dbReference type="PRINTS" id="PR00926">
    <property type="entry name" value="MITOCARRIER"/>
</dbReference>
<gene>
    <name evidence="12" type="ORF">BCV70DRAFT_159878</name>
</gene>
<organism evidence="12 13">
    <name type="scientific">Testicularia cyperi</name>
    <dbReference type="NCBI Taxonomy" id="1882483"/>
    <lineage>
        <taxon>Eukaryota</taxon>
        <taxon>Fungi</taxon>
        <taxon>Dikarya</taxon>
        <taxon>Basidiomycota</taxon>
        <taxon>Ustilaginomycotina</taxon>
        <taxon>Ustilaginomycetes</taxon>
        <taxon>Ustilaginales</taxon>
        <taxon>Anthracoideaceae</taxon>
        <taxon>Testicularia</taxon>
    </lineage>
</organism>
<keyword evidence="4 9" id="KW-0812">Transmembrane</keyword>
<dbReference type="Proteomes" id="UP000246740">
    <property type="component" value="Unassembled WGS sequence"/>
</dbReference>
<dbReference type="Gene3D" id="1.50.40.10">
    <property type="entry name" value="Mitochondrial carrier domain"/>
    <property type="match status" value="1"/>
</dbReference>
<dbReference type="Pfam" id="PF00153">
    <property type="entry name" value="Mito_carr"/>
    <property type="match status" value="3"/>
</dbReference>
<dbReference type="STRING" id="1882483.A0A317XSD1"/>
<keyword evidence="3 10" id="KW-0813">Transport</keyword>
<dbReference type="GO" id="GO:0031966">
    <property type="term" value="C:mitochondrial membrane"/>
    <property type="evidence" value="ECO:0007669"/>
    <property type="project" value="UniProtKB-SubCell"/>
</dbReference>
<protein>
    <submittedName>
        <fullName evidence="12">Mitochondrial carrier</fullName>
    </submittedName>
</protein>
<dbReference type="InterPro" id="IPR044712">
    <property type="entry name" value="SLC25A32-like"/>
</dbReference>
<dbReference type="InterPro" id="IPR023395">
    <property type="entry name" value="MCP_dom_sf"/>
</dbReference>
<evidence type="ECO:0000256" key="5">
    <source>
        <dbReference type="ARBA" id="ARBA00022737"/>
    </source>
</evidence>
<feature type="repeat" description="Solcar" evidence="9">
    <location>
        <begin position="231"/>
        <end position="332"/>
    </location>
</feature>
<feature type="chain" id="PRO_5016312282" evidence="11">
    <location>
        <begin position="17"/>
        <end position="364"/>
    </location>
</feature>
<dbReference type="FunFam" id="1.50.40.10:FF:000075">
    <property type="entry name" value="Nicotinamide adenine dinucleotide transporter 2, mitochondrial"/>
    <property type="match status" value="1"/>
</dbReference>
<evidence type="ECO:0000256" key="4">
    <source>
        <dbReference type="ARBA" id="ARBA00022692"/>
    </source>
</evidence>
<evidence type="ECO:0000256" key="10">
    <source>
        <dbReference type="RuleBase" id="RU000488"/>
    </source>
</evidence>
<feature type="repeat" description="Solcar" evidence="9">
    <location>
        <begin position="128"/>
        <end position="217"/>
    </location>
</feature>
<evidence type="ECO:0000313" key="12">
    <source>
        <dbReference type="EMBL" id="PWZ00780.1"/>
    </source>
</evidence>
<evidence type="ECO:0000256" key="9">
    <source>
        <dbReference type="PROSITE-ProRule" id="PRU00282"/>
    </source>
</evidence>
<evidence type="ECO:0000256" key="7">
    <source>
        <dbReference type="ARBA" id="ARBA00023128"/>
    </source>
</evidence>
<keyword evidence="5" id="KW-0677">Repeat</keyword>
<keyword evidence="11" id="KW-0732">Signal</keyword>
<comment type="subcellular location">
    <subcellularLocation>
        <location evidence="1">Mitochondrion membrane</location>
        <topology evidence="1">Multi-pass membrane protein</topology>
    </subcellularLocation>
</comment>
<dbReference type="OrthoDB" id="10266426at2759"/>
<dbReference type="InParanoid" id="A0A317XSD1"/>
<comment type="similarity">
    <text evidence="2 10">Belongs to the mitochondrial carrier (TC 2.A.29) family.</text>
</comment>
<dbReference type="PROSITE" id="PS50920">
    <property type="entry name" value="SOLCAR"/>
    <property type="match status" value="3"/>
</dbReference>
<name>A0A317XSD1_9BASI</name>
<feature type="signal peptide" evidence="11">
    <location>
        <begin position="1"/>
        <end position="16"/>
    </location>
</feature>
<dbReference type="InterPro" id="IPR002067">
    <property type="entry name" value="MCP"/>
</dbReference>
<evidence type="ECO:0000256" key="6">
    <source>
        <dbReference type="ARBA" id="ARBA00022989"/>
    </source>
</evidence>
<dbReference type="GO" id="GO:0015215">
    <property type="term" value="F:nucleotide transmembrane transporter activity"/>
    <property type="evidence" value="ECO:0007669"/>
    <property type="project" value="UniProtKB-ARBA"/>
</dbReference>
<evidence type="ECO:0000256" key="3">
    <source>
        <dbReference type="ARBA" id="ARBA00022448"/>
    </source>
</evidence>
<dbReference type="InterPro" id="IPR018108">
    <property type="entry name" value="MCP_transmembrane"/>
</dbReference>
<feature type="repeat" description="Solcar" evidence="9">
    <location>
        <begin position="1"/>
        <end position="116"/>
    </location>
</feature>
<dbReference type="FunCoup" id="A0A317XSD1">
    <property type="interactions" value="65"/>
</dbReference>
<reference evidence="12 13" key="1">
    <citation type="journal article" date="2018" name="Mol. Biol. Evol.">
        <title>Broad Genomic Sampling Reveals a Smut Pathogenic Ancestry of the Fungal Clade Ustilaginomycotina.</title>
        <authorList>
            <person name="Kijpornyongpan T."/>
            <person name="Mondo S.J."/>
            <person name="Barry K."/>
            <person name="Sandor L."/>
            <person name="Lee J."/>
            <person name="Lipzen A."/>
            <person name="Pangilinan J."/>
            <person name="LaButti K."/>
            <person name="Hainaut M."/>
            <person name="Henrissat B."/>
            <person name="Grigoriev I.V."/>
            <person name="Spatafora J.W."/>
            <person name="Aime M.C."/>
        </authorList>
    </citation>
    <scope>NUCLEOTIDE SEQUENCE [LARGE SCALE GENOMIC DNA]</scope>
    <source>
        <strain evidence="12 13">MCA 3645</strain>
    </source>
</reference>
<evidence type="ECO:0000313" key="13">
    <source>
        <dbReference type="Proteomes" id="UP000246740"/>
    </source>
</evidence>
<accession>A0A317XSD1</accession>
<dbReference type="EMBL" id="KZ819192">
    <property type="protein sequence ID" value="PWZ00780.1"/>
    <property type="molecule type" value="Genomic_DNA"/>
</dbReference>
<evidence type="ECO:0000256" key="2">
    <source>
        <dbReference type="ARBA" id="ARBA00006375"/>
    </source>
</evidence>
<dbReference type="SUPFAM" id="SSF103506">
    <property type="entry name" value="Mitochondrial carrier"/>
    <property type="match status" value="1"/>
</dbReference>
<keyword evidence="8 9" id="KW-0472">Membrane</keyword>
<sequence length="364" mass="39732">MHSSAIAGACAGLVSSVVTCPLDVVKTRLQAQEGRRPAPSGAAAGTARSIGPSAAVLRGDIVAEESARYLGLSDTLKKIWRDGGVRGFYRGLGPTIFGYLPTWAIYFTVYDSCKQFLAHDMNSSTGEEDFLNHILSAMTAGAASTICTSPLWVVKTRFMLQSVKDTSVKPYRHTGDAFVQIYRSEGLRGFYKGLLPSLFGVSHVAVQFPLYESFKSLARERLQSDELAPSTILLCSSSAKMIASVTTYPHEVLRTRLQMQPRNKVASTSSRNISHMANKGMGGRYSGVIQACRTIAREEGIRGFYKGMAVNLVRTVPSSALTILTYEVIMQHLAQLEHEHQQLNPQLSQYVSHDNASTPDTRSS</sequence>
<evidence type="ECO:0000256" key="8">
    <source>
        <dbReference type="ARBA" id="ARBA00023136"/>
    </source>
</evidence>